<protein>
    <recommendedName>
        <fullName evidence="2">Myb/SANT-like domain-containing protein</fullName>
    </recommendedName>
</protein>
<evidence type="ECO:0000313" key="3">
    <source>
        <dbReference type="EMBL" id="GJN25060.1"/>
    </source>
</evidence>
<dbReference type="EMBL" id="BQKI01000077">
    <property type="protein sequence ID" value="GJN25060.1"/>
    <property type="molecule type" value="Genomic_DNA"/>
</dbReference>
<feature type="compositionally biased region" description="Acidic residues" evidence="1">
    <location>
        <begin position="171"/>
        <end position="189"/>
    </location>
</feature>
<comment type="caution">
    <text evidence="3">The sequence shown here is derived from an EMBL/GenBank/DDBJ whole genome shotgun (WGS) entry which is preliminary data.</text>
</comment>
<evidence type="ECO:0000313" key="4">
    <source>
        <dbReference type="Proteomes" id="UP001054889"/>
    </source>
</evidence>
<reference evidence="3" key="2">
    <citation type="submission" date="2021-12" db="EMBL/GenBank/DDBJ databases">
        <title>Resequencing data analysis of finger millet.</title>
        <authorList>
            <person name="Hatakeyama M."/>
            <person name="Aluri S."/>
            <person name="Balachadran M.T."/>
            <person name="Sivarajan S.R."/>
            <person name="Poveda L."/>
            <person name="Shimizu-Inatsugi R."/>
            <person name="Schlapbach R."/>
            <person name="Sreeman S.M."/>
            <person name="Shimizu K.K."/>
        </authorList>
    </citation>
    <scope>NUCLEOTIDE SEQUENCE</scope>
</reference>
<evidence type="ECO:0000256" key="1">
    <source>
        <dbReference type="SAM" id="MobiDB-lite"/>
    </source>
</evidence>
<reference evidence="3" key="1">
    <citation type="journal article" date="2018" name="DNA Res.">
        <title>Multiple hybrid de novo genome assembly of finger millet, an orphan allotetraploid crop.</title>
        <authorList>
            <person name="Hatakeyama M."/>
            <person name="Aluri S."/>
            <person name="Balachadran M.T."/>
            <person name="Sivarajan S.R."/>
            <person name="Patrignani A."/>
            <person name="Gruter S."/>
            <person name="Poveda L."/>
            <person name="Shimizu-Inatsugi R."/>
            <person name="Baeten J."/>
            <person name="Francoijs K.J."/>
            <person name="Nataraja K.N."/>
            <person name="Reddy Y.A.N."/>
            <person name="Phadnis S."/>
            <person name="Ravikumar R.L."/>
            <person name="Schlapbach R."/>
            <person name="Sreeman S.M."/>
            <person name="Shimizu K.K."/>
        </authorList>
    </citation>
    <scope>NUCLEOTIDE SEQUENCE</scope>
</reference>
<dbReference type="PANTHER" id="PTHR47851:SF1">
    <property type="entry name" value="OS06G0588700 PROTEIN"/>
    <property type="match status" value="1"/>
</dbReference>
<feature type="compositionally biased region" description="Polar residues" evidence="1">
    <location>
        <begin position="203"/>
        <end position="214"/>
    </location>
</feature>
<sequence length="214" mass="24255">MSSLRCPLERIQLVLEEVNMKVGVEAEGEEHEEPDGEVLEEGGHQFPLPLSLLLPTPRRIQLQDWVDENNNKIVCELFADGGRIGNRSSTTLNRAGYKNVIKRFKERTGLLYTHRQFKNKWDRLKDIKGAIRFKEKGLEHEDHLDAIFQDLHNTGDDHWCASSGVAPSQGGEEEGHEEEEDDDSDDSDPEVVTPTSSREKKSGNNNHKQQGKTT</sequence>
<feature type="region of interest" description="Disordered" evidence="1">
    <location>
        <begin position="158"/>
        <end position="214"/>
    </location>
</feature>
<gene>
    <name evidence="3" type="primary">gb12844</name>
    <name evidence="3" type="ORF">PR202_gb12844</name>
</gene>
<dbReference type="AlphaFoldDB" id="A0AAV5ES36"/>
<evidence type="ECO:0000259" key="2">
    <source>
        <dbReference type="Pfam" id="PF12776"/>
    </source>
</evidence>
<name>A0AAV5ES36_ELECO</name>
<accession>A0AAV5ES36</accession>
<dbReference type="Pfam" id="PF12776">
    <property type="entry name" value="Myb_DNA-bind_3"/>
    <property type="match status" value="1"/>
</dbReference>
<dbReference type="InterPro" id="IPR024752">
    <property type="entry name" value="Myb/SANT-like_dom"/>
</dbReference>
<organism evidence="3 4">
    <name type="scientific">Eleusine coracana subsp. coracana</name>
    <dbReference type="NCBI Taxonomy" id="191504"/>
    <lineage>
        <taxon>Eukaryota</taxon>
        <taxon>Viridiplantae</taxon>
        <taxon>Streptophyta</taxon>
        <taxon>Embryophyta</taxon>
        <taxon>Tracheophyta</taxon>
        <taxon>Spermatophyta</taxon>
        <taxon>Magnoliopsida</taxon>
        <taxon>Liliopsida</taxon>
        <taxon>Poales</taxon>
        <taxon>Poaceae</taxon>
        <taxon>PACMAD clade</taxon>
        <taxon>Chloridoideae</taxon>
        <taxon>Cynodonteae</taxon>
        <taxon>Eleusininae</taxon>
        <taxon>Eleusine</taxon>
    </lineage>
</organism>
<dbReference type="Proteomes" id="UP001054889">
    <property type="component" value="Unassembled WGS sequence"/>
</dbReference>
<feature type="domain" description="Myb/SANT-like" evidence="2">
    <location>
        <begin position="69"/>
        <end position="125"/>
    </location>
</feature>
<dbReference type="PANTHER" id="PTHR47851">
    <property type="entry name" value="OS06G0588700 PROTEIN-RELATED"/>
    <property type="match status" value="1"/>
</dbReference>
<proteinExistence type="predicted"/>
<keyword evidence="4" id="KW-1185">Reference proteome</keyword>